<dbReference type="Proteomes" id="UP000253970">
    <property type="component" value="Unassembled WGS sequence"/>
</dbReference>
<proteinExistence type="predicted"/>
<organism evidence="1 2">
    <name type="scientific">Eggerthella lenta</name>
    <name type="common">Eubacterium lentum</name>
    <dbReference type="NCBI Taxonomy" id="84112"/>
    <lineage>
        <taxon>Bacteria</taxon>
        <taxon>Bacillati</taxon>
        <taxon>Actinomycetota</taxon>
        <taxon>Coriobacteriia</taxon>
        <taxon>Eggerthellales</taxon>
        <taxon>Eggerthellaceae</taxon>
        <taxon>Eggerthella</taxon>
    </lineage>
</organism>
<dbReference type="AlphaFoldDB" id="A0A369MC18"/>
<accession>A0A369MC18</accession>
<reference evidence="1 2" key="1">
    <citation type="journal article" date="2018" name="Elife">
        <title>Discovery and characterization of a prevalent human gut bacterial enzyme sufficient for the inactivation of a family of plant toxins.</title>
        <authorList>
            <person name="Koppel N."/>
            <person name="Bisanz J.E."/>
            <person name="Pandelia M.E."/>
            <person name="Turnbaugh P.J."/>
            <person name="Balskus E.P."/>
        </authorList>
    </citation>
    <scope>NUCLEOTIDE SEQUENCE [LARGE SCALE GENOMIC DNA]</scope>
    <source>
        <strain evidence="1 2">W1 BHI 6</strain>
    </source>
</reference>
<evidence type="ECO:0000313" key="2">
    <source>
        <dbReference type="Proteomes" id="UP000253970"/>
    </source>
</evidence>
<protein>
    <submittedName>
        <fullName evidence="1">Uncharacterized protein</fullName>
    </submittedName>
</protein>
<name>A0A369MC18_EGGLN</name>
<comment type="caution">
    <text evidence="1">The sequence shown here is derived from an EMBL/GenBank/DDBJ whole genome shotgun (WGS) entry which is preliminary data.</text>
</comment>
<evidence type="ECO:0000313" key="1">
    <source>
        <dbReference type="EMBL" id="RDB68038.1"/>
    </source>
</evidence>
<dbReference type="EMBL" id="PPTU01000024">
    <property type="protein sequence ID" value="RDB68038.1"/>
    <property type="molecule type" value="Genomic_DNA"/>
</dbReference>
<gene>
    <name evidence="1" type="ORF">C1875_12405</name>
</gene>
<sequence>MEGMKTTSRDYLPERDPILIDVELHRKHPSGWVVGSEGSPSDDRDDRPTWCRWAPNPKFHVDKRLIIDELLGIIDDEGISQGREA</sequence>